<keyword evidence="1" id="KW-0812">Transmembrane</keyword>
<evidence type="ECO:0000313" key="3">
    <source>
        <dbReference type="EMBL" id="KAG8071502.1"/>
    </source>
</evidence>
<dbReference type="AlphaFoldDB" id="A0A8J5SKY8"/>
<reference evidence="3" key="1">
    <citation type="journal article" date="2021" name="bioRxiv">
        <title>Whole Genome Assembly and Annotation of Northern Wild Rice, Zizania palustris L., Supports a Whole Genome Duplication in the Zizania Genus.</title>
        <authorList>
            <person name="Haas M."/>
            <person name="Kono T."/>
            <person name="Macchietto M."/>
            <person name="Millas R."/>
            <person name="McGilp L."/>
            <person name="Shao M."/>
            <person name="Duquette J."/>
            <person name="Hirsch C.N."/>
            <person name="Kimball J."/>
        </authorList>
    </citation>
    <scope>NUCLEOTIDE SEQUENCE</scope>
    <source>
        <tissue evidence="3">Fresh leaf tissue</tissue>
    </source>
</reference>
<proteinExistence type="predicted"/>
<reference evidence="3" key="2">
    <citation type="submission" date="2021-02" db="EMBL/GenBank/DDBJ databases">
        <authorList>
            <person name="Kimball J.A."/>
            <person name="Haas M.W."/>
            <person name="Macchietto M."/>
            <person name="Kono T."/>
            <person name="Duquette J."/>
            <person name="Shao M."/>
        </authorList>
    </citation>
    <scope>NUCLEOTIDE SEQUENCE</scope>
    <source>
        <tissue evidence="3">Fresh leaf tissue</tissue>
    </source>
</reference>
<keyword evidence="2" id="KW-0732">Signal</keyword>
<evidence type="ECO:0000256" key="1">
    <source>
        <dbReference type="SAM" id="Phobius"/>
    </source>
</evidence>
<keyword evidence="4" id="KW-1185">Reference proteome</keyword>
<dbReference type="Proteomes" id="UP000729402">
    <property type="component" value="Unassembled WGS sequence"/>
</dbReference>
<dbReference type="EMBL" id="JAAALK010000283">
    <property type="protein sequence ID" value="KAG8071502.1"/>
    <property type="molecule type" value="Genomic_DNA"/>
</dbReference>
<evidence type="ECO:0000256" key="2">
    <source>
        <dbReference type="SAM" id="SignalP"/>
    </source>
</evidence>
<sequence>MGRRQSGAELWAAVLVAAAVLAAGAGAEEAYVTLLYGYDIVLIIFCLPVAYLDADNIVVKSIEDIFSFGKFRANLKHSERMTSGAMAVEPSEILFNNMMGRVNSLPSYTRG</sequence>
<keyword evidence="1" id="KW-0472">Membrane</keyword>
<comment type="caution">
    <text evidence="3">The sequence shown here is derived from an EMBL/GenBank/DDBJ whole genome shotgun (WGS) entry which is preliminary data.</text>
</comment>
<dbReference type="OrthoDB" id="2014201at2759"/>
<feature type="transmembrane region" description="Helical" evidence="1">
    <location>
        <begin position="36"/>
        <end position="54"/>
    </location>
</feature>
<feature type="signal peptide" evidence="2">
    <location>
        <begin position="1"/>
        <end position="27"/>
    </location>
</feature>
<accession>A0A8J5SKY8</accession>
<keyword evidence="1" id="KW-1133">Transmembrane helix</keyword>
<name>A0A8J5SKY8_ZIZPA</name>
<organism evidence="3 4">
    <name type="scientific">Zizania palustris</name>
    <name type="common">Northern wild rice</name>
    <dbReference type="NCBI Taxonomy" id="103762"/>
    <lineage>
        <taxon>Eukaryota</taxon>
        <taxon>Viridiplantae</taxon>
        <taxon>Streptophyta</taxon>
        <taxon>Embryophyta</taxon>
        <taxon>Tracheophyta</taxon>
        <taxon>Spermatophyta</taxon>
        <taxon>Magnoliopsida</taxon>
        <taxon>Liliopsida</taxon>
        <taxon>Poales</taxon>
        <taxon>Poaceae</taxon>
        <taxon>BOP clade</taxon>
        <taxon>Oryzoideae</taxon>
        <taxon>Oryzeae</taxon>
        <taxon>Zizaniinae</taxon>
        <taxon>Zizania</taxon>
    </lineage>
</organism>
<gene>
    <name evidence="3" type="ORF">GUJ93_ZPchr0006g44284</name>
</gene>
<feature type="chain" id="PRO_5035300470" evidence="2">
    <location>
        <begin position="28"/>
        <end position="111"/>
    </location>
</feature>
<evidence type="ECO:0000313" key="4">
    <source>
        <dbReference type="Proteomes" id="UP000729402"/>
    </source>
</evidence>
<protein>
    <submittedName>
        <fullName evidence="3">Uncharacterized protein</fullName>
    </submittedName>
</protein>